<dbReference type="AlphaFoldDB" id="A0A5P9QET3"/>
<dbReference type="PANTHER" id="PTHR30429:SF3">
    <property type="entry name" value="LIPOPROTEIN"/>
    <property type="match status" value="1"/>
</dbReference>
<evidence type="ECO:0000256" key="4">
    <source>
        <dbReference type="ARBA" id="ARBA00023136"/>
    </source>
</evidence>
<evidence type="ECO:0000256" key="6">
    <source>
        <dbReference type="ARBA" id="ARBA00023288"/>
    </source>
</evidence>
<evidence type="ECO:0000256" key="3">
    <source>
        <dbReference type="ARBA" id="ARBA00022729"/>
    </source>
</evidence>
<sequence length="308" mass="32167">MSRTRRRFRGSLVATAVAAATALVLAACSSGDSGSGGDATKGSASDPVKIGVVGSDGDQWKVFTDLAEKQGIHVKLVDFSDYQQPNPATSSGELDLNQFQHILFLADYNNNSDGGLVPIGSTAIYPLALYSKQYKSVDEIPAGSQIAIPNDGTNQARALGVLASAGLVTLKDGTQSLSAAPADVDTSKSKVKVTSVAANQTARSLQDKSVAGAVVNNDYIKDTGLEPTDAIAQDDPSSDAAKPYINIWATRAKDKDNPVYAKLVKLAQTAEVEDALKKNSGGTAVIVHETPANLQKYLTDVEGQLKQG</sequence>
<feature type="signal peptide" evidence="7">
    <location>
        <begin position="1"/>
        <end position="26"/>
    </location>
</feature>
<evidence type="ECO:0000256" key="1">
    <source>
        <dbReference type="ARBA" id="ARBA00004635"/>
    </source>
</evidence>
<reference evidence="8 9" key="1">
    <citation type="submission" date="2019-10" db="EMBL/GenBank/DDBJ databases">
        <title>Genome sequence of Luteimicrobium xylanilyticum HY-24.</title>
        <authorList>
            <person name="Kim D.Y."/>
            <person name="Park H.-Y."/>
        </authorList>
    </citation>
    <scope>NUCLEOTIDE SEQUENCE [LARGE SCALE GENOMIC DNA]</scope>
    <source>
        <strain evidence="8 9">HY-24</strain>
    </source>
</reference>
<comment type="subcellular location">
    <subcellularLocation>
        <location evidence="1">Membrane</location>
        <topology evidence="1">Lipid-anchor</topology>
    </subcellularLocation>
</comment>
<gene>
    <name evidence="8" type="ORF">KDY119_03443</name>
</gene>
<organism evidence="8 9">
    <name type="scientific">Luteimicrobium xylanilyticum</name>
    <dbReference type="NCBI Taxonomy" id="1133546"/>
    <lineage>
        <taxon>Bacteria</taxon>
        <taxon>Bacillati</taxon>
        <taxon>Actinomycetota</taxon>
        <taxon>Actinomycetes</taxon>
        <taxon>Micrococcales</taxon>
        <taxon>Luteimicrobium</taxon>
    </lineage>
</organism>
<dbReference type="KEGG" id="lxl:KDY119_03443"/>
<keyword evidence="5" id="KW-0564">Palmitate</keyword>
<dbReference type="Pfam" id="PF03180">
    <property type="entry name" value="Lipoprotein_9"/>
    <property type="match status" value="1"/>
</dbReference>
<evidence type="ECO:0000313" key="9">
    <source>
        <dbReference type="Proteomes" id="UP000326702"/>
    </source>
</evidence>
<accession>A0A5P9QET3</accession>
<dbReference type="GO" id="GO:0016020">
    <property type="term" value="C:membrane"/>
    <property type="evidence" value="ECO:0007669"/>
    <property type="project" value="UniProtKB-SubCell"/>
</dbReference>
<keyword evidence="9" id="KW-1185">Reference proteome</keyword>
<dbReference type="EMBL" id="CP045529">
    <property type="protein sequence ID" value="QFU99907.1"/>
    <property type="molecule type" value="Genomic_DNA"/>
</dbReference>
<proteinExistence type="inferred from homology"/>
<evidence type="ECO:0000256" key="7">
    <source>
        <dbReference type="SAM" id="SignalP"/>
    </source>
</evidence>
<dbReference type="RefSeq" id="WP_036947746.1">
    <property type="nucleotide sequence ID" value="NZ_BAABIH010000010.1"/>
</dbReference>
<evidence type="ECO:0000256" key="2">
    <source>
        <dbReference type="ARBA" id="ARBA00008973"/>
    </source>
</evidence>
<dbReference type="SUPFAM" id="SSF53850">
    <property type="entry name" value="Periplasmic binding protein-like II"/>
    <property type="match status" value="1"/>
</dbReference>
<keyword evidence="6 8" id="KW-0449">Lipoprotein</keyword>
<feature type="chain" id="PRO_5039663684" evidence="7">
    <location>
        <begin position="27"/>
        <end position="308"/>
    </location>
</feature>
<evidence type="ECO:0000256" key="5">
    <source>
        <dbReference type="ARBA" id="ARBA00023139"/>
    </source>
</evidence>
<dbReference type="Gene3D" id="3.40.190.10">
    <property type="entry name" value="Periplasmic binding protein-like II"/>
    <property type="match status" value="2"/>
</dbReference>
<dbReference type="PROSITE" id="PS51257">
    <property type="entry name" value="PROKAR_LIPOPROTEIN"/>
    <property type="match status" value="1"/>
</dbReference>
<evidence type="ECO:0000313" key="8">
    <source>
        <dbReference type="EMBL" id="QFU99907.1"/>
    </source>
</evidence>
<keyword evidence="3 7" id="KW-0732">Signal</keyword>
<protein>
    <submittedName>
        <fullName evidence="8">Putative D-methionine-binding lipoprotein MetQ</fullName>
    </submittedName>
</protein>
<dbReference type="PANTHER" id="PTHR30429">
    <property type="entry name" value="D-METHIONINE-BINDING LIPOPROTEIN METQ"/>
    <property type="match status" value="1"/>
</dbReference>
<comment type="similarity">
    <text evidence="2">Belongs to the NlpA lipoprotein family.</text>
</comment>
<keyword evidence="4" id="KW-0472">Membrane</keyword>
<dbReference type="OrthoDB" id="9812878at2"/>
<name>A0A5P9QET3_9MICO</name>
<dbReference type="Proteomes" id="UP000326702">
    <property type="component" value="Chromosome"/>
</dbReference>
<dbReference type="InterPro" id="IPR004872">
    <property type="entry name" value="Lipoprotein_NlpA"/>
</dbReference>